<accession>A0A398BPL8</accession>
<name>A0A398BPL8_9RHOB</name>
<dbReference type="InterPro" id="IPR006076">
    <property type="entry name" value="FAD-dep_OxRdtase"/>
</dbReference>
<proteinExistence type="predicted"/>
<feature type="domain" description="FAD dependent oxidoreductase" evidence="2">
    <location>
        <begin position="8"/>
        <end position="310"/>
    </location>
</feature>
<dbReference type="Pfam" id="PF01266">
    <property type="entry name" value="DAO"/>
    <property type="match status" value="1"/>
</dbReference>
<dbReference type="SUPFAM" id="SSF54373">
    <property type="entry name" value="FAD-linked reductases, C-terminal domain"/>
    <property type="match status" value="1"/>
</dbReference>
<keyword evidence="1" id="KW-0560">Oxidoreductase</keyword>
<dbReference type="SUPFAM" id="SSF51971">
    <property type="entry name" value="Nucleotide-binding domain"/>
    <property type="match status" value="1"/>
</dbReference>
<evidence type="ECO:0000256" key="1">
    <source>
        <dbReference type="ARBA" id="ARBA00023002"/>
    </source>
</evidence>
<dbReference type="InterPro" id="IPR036188">
    <property type="entry name" value="FAD/NAD-bd_sf"/>
</dbReference>
<dbReference type="OrthoDB" id="9790035at2"/>
<comment type="caution">
    <text evidence="3">The sequence shown here is derived from an EMBL/GenBank/DDBJ whole genome shotgun (WGS) entry which is preliminary data.</text>
</comment>
<dbReference type="PANTHER" id="PTHR13847">
    <property type="entry name" value="SARCOSINE DEHYDROGENASE-RELATED"/>
    <property type="match status" value="1"/>
</dbReference>
<evidence type="ECO:0000259" key="2">
    <source>
        <dbReference type="Pfam" id="PF01266"/>
    </source>
</evidence>
<evidence type="ECO:0000313" key="4">
    <source>
        <dbReference type="Proteomes" id="UP000266649"/>
    </source>
</evidence>
<evidence type="ECO:0000313" key="3">
    <source>
        <dbReference type="EMBL" id="RID91487.1"/>
    </source>
</evidence>
<dbReference type="Proteomes" id="UP000266649">
    <property type="component" value="Unassembled WGS sequence"/>
</dbReference>
<organism evidence="3 4">
    <name type="scientific">Gemmobacter lutimaris</name>
    <dbReference type="NCBI Taxonomy" id="2306023"/>
    <lineage>
        <taxon>Bacteria</taxon>
        <taxon>Pseudomonadati</taxon>
        <taxon>Pseudomonadota</taxon>
        <taxon>Alphaproteobacteria</taxon>
        <taxon>Rhodobacterales</taxon>
        <taxon>Paracoccaceae</taxon>
        <taxon>Gemmobacter</taxon>
    </lineage>
</organism>
<dbReference type="EMBL" id="QXXQ01000006">
    <property type="protein sequence ID" value="RID91487.1"/>
    <property type="molecule type" value="Genomic_DNA"/>
</dbReference>
<gene>
    <name evidence="3" type="ORF">D2N39_12330</name>
</gene>
<dbReference type="Gene3D" id="3.30.9.10">
    <property type="entry name" value="D-Amino Acid Oxidase, subunit A, domain 2"/>
    <property type="match status" value="2"/>
</dbReference>
<protein>
    <submittedName>
        <fullName evidence="3">FAD-dependent oxidoreductase</fullName>
    </submittedName>
</protein>
<dbReference type="GO" id="GO:0005737">
    <property type="term" value="C:cytoplasm"/>
    <property type="evidence" value="ECO:0007669"/>
    <property type="project" value="TreeGrafter"/>
</dbReference>
<keyword evidence="4" id="KW-1185">Reference proteome</keyword>
<dbReference type="PANTHER" id="PTHR13847:SF289">
    <property type="entry name" value="GLYCINE OXIDASE"/>
    <property type="match status" value="1"/>
</dbReference>
<dbReference type="GO" id="GO:0016491">
    <property type="term" value="F:oxidoreductase activity"/>
    <property type="evidence" value="ECO:0007669"/>
    <property type="project" value="UniProtKB-KW"/>
</dbReference>
<dbReference type="AlphaFoldDB" id="A0A398BPL8"/>
<sequence>MTLPPQFTVLGAGVAGLCVATALIERGARVMVIDPSPDPTGASWYAGGMLAPFCEGEAAPEAVVIAGQVARTWWAARVPGVLGHGTLVVAPPRDQPELARFARATRGHRPADPAALEPDLAGRFATGLFFADEAHLDPRATLRALRDRLRALGAELHFGGTEPPSRGQVIDCRGLAAQSALPGLRAVRGEMLLLRSTEIALARPVRLLHPRFPCYVVPRGEGLFMVGATMVETDRDGPITARAVMELLSAAYALHPALAEAELVETGAGLRPAFADNIPAIRHQGDRIFVNGLYRHGFLMAPALAEQLAQTLFQEVSLAS</sequence>
<dbReference type="Gene3D" id="3.50.50.60">
    <property type="entry name" value="FAD/NAD(P)-binding domain"/>
    <property type="match status" value="2"/>
</dbReference>
<dbReference type="RefSeq" id="WP_119135093.1">
    <property type="nucleotide sequence ID" value="NZ_QXXQ01000006.1"/>
</dbReference>
<reference evidence="3 4" key="1">
    <citation type="submission" date="2018-09" db="EMBL/GenBank/DDBJ databases">
        <title>Gemmobacter lutimaris sp. nov., a marine bacterium isolated from tidal flat.</title>
        <authorList>
            <person name="Lee D.W."/>
            <person name="Yoo Y."/>
            <person name="Kim J.-J."/>
            <person name="Kim B.S."/>
        </authorList>
    </citation>
    <scope>NUCLEOTIDE SEQUENCE [LARGE SCALE GENOMIC DNA]</scope>
    <source>
        <strain evidence="3 4">YJ-T1-11</strain>
    </source>
</reference>